<comment type="caution">
    <text evidence="1">The sequence shown here is derived from an EMBL/GenBank/DDBJ whole genome shotgun (WGS) entry which is preliminary data.</text>
</comment>
<dbReference type="Proteomes" id="UP000188637">
    <property type="component" value="Unassembled WGS sequence"/>
</dbReference>
<sequence length="175" mass="20461">MNSQELIDIISKNNITKLSVNYLKLIETLEFKGYSNVGNLFYFYSENIDTGLTIDLQHYEEYKIEGNILEIKLNMIYQEKNIQMFSSKIGYFGQFTFAGMSRMLHRFHSLDAFEVLIDGKEYLLHESLMKLNRAGFAVCDINDIIEKIIPMYTICEAYSLDNTKLTFNTYGNLYK</sequence>
<organism evidence="1 2">
    <name type="scientific">Candidatus Epulonipiscium fishelsonii</name>
    <dbReference type="NCBI Taxonomy" id="77094"/>
    <lineage>
        <taxon>Bacteria</taxon>
        <taxon>Bacillati</taxon>
        <taxon>Bacillota</taxon>
        <taxon>Clostridia</taxon>
        <taxon>Lachnospirales</taxon>
        <taxon>Lachnospiraceae</taxon>
        <taxon>Candidatus Epulonipiscium</taxon>
    </lineage>
</organism>
<gene>
    <name evidence="1" type="ORF">AN640_05920</name>
</gene>
<dbReference type="EMBL" id="LJHD01000128">
    <property type="protein sequence ID" value="ONI43992.1"/>
    <property type="molecule type" value="Genomic_DNA"/>
</dbReference>
<keyword evidence="2" id="KW-1185">Reference proteome</keyword>
<protein>
    <submittedName>
        <fullName evidence="1">Uncharacterized protein</fullName>
    </submittedName>
</protein>
<name>A0ACC8XI35_9FIRM</name>
<evidence type="ECO:0000313" key="2">
    <source>
        <dbReference type="Proteomes" id="UP000188637"/>
    </source>
</evidence>
<accession>A0ACC8XI35</accession>
<evidence type="ECO:0000313" key="1">
    <source>
        <dbReference type="EMBL" id="ONI43992.1"/>
    </source>
</evidence>
<proteinExistence type="predicted"/>
<reference evidence="1" key="1">
    <citation type="submission" date="2016-08" db="EMBL/GenBank/DDBJ databases">
        <authorList>
            <person name="Ngugi D.K."/>
            <person name="Miyake S."/>
            <person name="Stingl U."/>
        </authorList>
    </citation>
    <scope>NUCLEOTIDE SEQUENCE</scope>
    <source>
        <strain evidence="1">SCG-D08WGA-EpuloA1</strain>
    </source>
</reference>